<name>A0A0Q3YPT9_MYCTX</name>
<evidence type="ECO:0000313" key="15">
    <source>
        <dbReference type="Proteomes" id="UP000039217"/>
    </source>
</evidence>
<evidence type="ECO:0000313" key="14">
    <source>
        <dbReference type="Proteomes" id="UP000039021"/>
    </source>
</evidence>
<evidence type="ECO:0000313" key="4">
    <source>
        <dbReference type="EMBL" id="CKS42002.1"/>
    </source>
</evidence>
<dbReference type="Proteomes" id="UP000039021">
    <property type="component" value="Unassembled WGS sequence"/>
</dbReference>
<gene>
    <name evidence="3" type="ORF">ERS007657_03604</name>
    <name evidence="7" type="ORF">ERS007661_04604</name>
    <name evidence="11" type="ORF">ERS007679_04664</name>
    <name evidence="1" type="ORF">ERS007681_03654</name>
    <name evidence="2" type="ORF">ERS007688_04682</name>
    <name evidence="9" type="ORF">ERS007703_04413</name>
    <name evidence="8" type="ORF">ERS007720_01537</name>
    <name evidence="12" type="ORF">ERS007739_04400</name>
    <name evidence="10" type="ORF">ERS007741_03787</name>
    <name evidence="5" type="ORF">ERS027646_02169</name>
    <name evidence="6" type="ORF">ERS027659_03385</name>
    <name evidence="4" type="ORF">ERS027661_03053</name>
</gene>
<evidence type="ECO:0000313" key="18">
    <source>
        <dbReference type="Proteomes" id="UP000046680"/>
    </source>
</evidence>
<dbReference type="Proteomes" id="UP000038802">
    <property type="component" value="Unassembled WGS sequence"/>
</dbReference>
<dbReference type="Proteomes" id="UP000048948">
    <property type="component" value="Unassembled WGS sequence"/>
</dbReference>
<evidence type="ECO:0000313" key="12">
    <source>
        <dbReference type="EMBL" id="CPA15675.1"/>
    </source>
</evidence>
<dbReference type="EMBL" id="CSAD01001388">
    <property type="protein sequence ID" value="COX11316.1"/>
    <property type="molecule type" value="Genomic_DNA"/>
</dbReference>
<dbReference type="Proteomes" id="UP000048600">
    <property type="component" value="Unassembled WGS sequence"/>
</dbReference>
<evidence type="ECO:0000313" key="7">
    <source>
        <dbReference type="EMBL" id="CNX37424.1"/>
    </source>
</evidence>
<accession>A0A0Q3YPT9</accession>
<proteinExistence type="predicted"/>
<dbReference type="Proteomes" id="UP000048289">
    <property type="component" value="Unassembled WGS sequence"/>
</dbReference>
<evidence type="ECO:0000313" key="3">
    <source>
        <dbReference type="EMBL" id="CFS01932.1"/>
    </source>
</evidence>
<evidence type="ECO:0000313" key="19">
    <source>
        <dbReference type="Proteomes" id="UP000046947"/>
    </source>
</evidence>
<dbReference type="AlphaFoldDB" id="A0A0Q3YPT9"/>
<dbReference type="Proteomes" id="UP000046680">
    <property type="component" value="Unassembled WGS sequence"/>
</dbReference>
<sequence>MLIPGSDQSSRSANPRLLAALLYTEQPTTTTGELVEQLHDLYTFRVNSATHST</sequence>
<reference evidence="12" key="1">
    <citation type="submission" date="2015-03" db="EMBL/GenBank/DDBJ databases">
        <authorList>
            <consortium name="Pathogen Informatics"/>
            <person name="Murphy D."/>
        </authorList>
    </citation>
    <scope>NUCLEOTIDE SEQUENCE</scope>
    <source>
        <strain evidence="12">N09902308</strain>
    </source>
</reference>
<evidence type="ECO:0000313" key="11">
    <source>
        <dbReference type="EMBL" id="COX11316.1"/>
    </source>
</evidence>
<evidence type="ECO:0000313" key="8">
    <source>
        <dbReference type="EMBL" id="COW05160.1"/>
    </source>
</evidence>
<evidence type="ECO:0000313" key="22">
    <source>
        <dbReference type="Proteomes" id="UP000048948"/>
    </source>
</evidence>
<evidence type="ECO:0000313" key="5">
    <source>
        <dbReference type="EMBL" id="CKS61232.1"/>
    </source>
</evidence>
<dbReference type="EMBL" id="CHKL01000630">
    <property type="protein sequence ID" value="COX09313.1"/>
    <property type="molecule type" value="Genomic_DNA"/>
</dbReference>
<reference evidence="13 14" key="2">
    <citation type="submission" date="2015-03" db="EMBL/GenBank/DDBJ databases">
        <authorList>
            <consortium name="Pathogen Informatics"/>
        </authorList>
    </citation>
    <scope>NUCLEOTIDE SEQUENCE [LARGE SCALE GENOMIC DNA]</scope>
    <source>
        <strain evidence="5 22">Bir 172</strain>
        <strain evidence="6 24">Bir 185</strain>
        <strain evidence="4 23">Bir 187</strain>
        <strain evidence="3 18">C09601061</strain>
        <strain evidence="7 15">D00501624</strain>
        <strain evidence="11 17">G09801536</strain>
        <strain evidence="1 20">G09901357</strain>
        <strain evidence="2 19">H09601792</strain>
        <strain evidence="13">K00500041</strain>
        <strain evidence="8 16">M09401471</strain>
        <strain evidence="14">N09902308</strain>
        <strain evidence="10 21">P00601463</strain>
    </source>
</reference>
<evidence type="ECO:0000313" key="9">
    <source>
        <dbReference type="EMBL" id="COW89740.1"/>
    </source>
</evidence>
<evidence type="ECO:0000313" key="17">
    <source>
        <dbReference type="Proteomes" id="UP000045842"/>
    </source>
</evidence>
<dbReference type="EMBL" id="CFOH01001610">
    <property type="protein sequence ID" value="CFE88450.1"/>
    <property type="molecule type" value="Genomic_DNA"/>
</dbReference>
<dbReference type="EMBL" id="CSAE01000773">
    <property type="protein sequence ID" value="COW89740.1"/>
    <property type="molecule type" value="Genomic_DNA"/>
</dbReference>
<organism evidence="12 14">
    <name type="scientific">Mycobacterium tuberculosis</name>
    <dbReference type="NCBI Taxonomy" id="1773"/>
    <lineage>
        <taxon>Bacteria</taxon>
        <taxon>Bacillati</taxon>
        <taxon>Actinomycetota</taxon>
        <taxon>Actinomycetes</taxon>
        <taxon>Mycobacteriales</taxon>
        <taxon>Mycobacteriaceae</taxon>
        <taxon>Mycobacterium</taxon>
        <taxon>Mycobacterium tuberculosis complex</taxon>
    </lineage>
</organism>
<reference evidence="9" key="3">
    <citation type="submission" date="2015-03" db="EMBL/GenBank/DDBJ databases">
        <authorList>
            <person name="Murphy D."/>
        </authorList>
    </citation>
    <scope>NUCLEOTIDE SEQUENCE [LARGE SCALE GENOMIC DNA]</scope>
    <source>
        <strain evidence="9">K00500041</strain>
    </source>
</reference>
<dbReference type="EMBL" id="CGCX01001821">
    <property type="protein sequence ID" value="CFS01932.1"/>
    <property type="molecule type" value="Genomic_DNA"/>
</dbReference>
<dbReference type="RefSeq" id="WP_181895159.1">
    <property type="nucleotide sequence ID" value="NZ_PQFS01000036.1"/>
</dbReference>
<dbReference type="Proteomes" id="UP000045842">
    <property type="component" value="Unassembled WGS sequence"/>
</dbReference>
<dbReference type="EMBL" id="CQQC01003005">
    <property type="protein sequence ID" value="CNX37424.1"/>
    <property type="molecule type" value="Genomic_DNA"/>
</dbReference>
<evidence type="ECO:0000313" key="21">
    <source>
        <dbReference type="Proteomes" id="UP000048600"/>
    </source>
</evidence>
<evidence type="ECO:0000313" key="10">
    <source>
        <dbReference type="EMBL" id="COX09313.1"/>
    </source>
</evidence>
<dbReference type="EMBL" id="CSBK01002728">
    <property type="protein sequence ID" value="CPA15675.1"/>
    <property type="molecule type" value="Genomic_DNA"/>
</dbReference>
<dbReference type="Proteomes" id="UP000044938">
    <property type="component" value="Unassembled WGS sequence"/>
</dbReference>
<evidence type="ECO:0000313" key="16">
    <source>
        <dbReference type="Proteomes" id="UP000044938"/>
    </source>
</evidence>
<evidence type="ECO:0000313" key="20">
    <source>
        <dbReference type="Proteomes" id="UP000048289"/>
    </source>
</evidence>
<dbReference type="Proteomes" id="UP000050164">
    <property type="component" value="Unassembled WGS sequence"/>
</dbReference>
<dbReference type="Proteomes" id="UP000046947">
    <property type="component" value="Unassembled WGS sequence"/>
</dbReference>
<evidence type="ECO:0000313" key="23">
    <source>
        <dbReference type="Proteomes" id="UP000049023"/>
    </source>
</evidence>
<dbReference type="EMBL" id="CSAJ01000156">
    <property type="protein sequence ID" value="COW05160.1"/>
    <property type="molecule type" value="Genomic_DNA"/>
</dbReference>
<dbReference type="EMBL" id="CNFT01000969">
    <property type="protein sequence ID" value="CKS64700.1"/>
    <property type="molecule type" value="Genomic_DNA"/>
</dbReference>
<dbReference type="EMBL" id="CNGE01000376">
    <property type="protein sequence ID" value="CKS61232.1"/>
    <property type="molecule type" value="Genomic_DNA"/>
</dbReference>
<evidence type="ECO:0000313" key="13">
    <source>
        <dbReference type="Proteomes" id="UP000038802"/>
    </source>
</evidence>
<dbReference type="EMBL" id="CNFU01000737">
    <property type="protein sequence ID" value="CKS42002.1"/>
    <property type="molecule type" value="Genomic_DNA"/>
</dbReference>
<evidence type="ECO:0000313" key="24">
    <source>
        <dbReference type="Proteomes" id="UP000050164"/>
    </source>
</evidence>
<dbReference type="Proteomes" id="UP000039217">
    <property type="component" value="Unassembled WGS sequence"/>
</dbReference>
<evidence type="ECO:0000313" key="6">
    <source>
        <dbReference type="EMBL" id="CKS64700.1"/>
    </source>
</evidence>
<evidence type="ECO:0000313" key="1">
    <source>
        <dbReference type="EMBL" id="CFE44547.1"/>
    </source>
</evidence>
<dbReference type="Proteomes" id="UP000049023">
    <property type="component" value="Unassembled WGS sequence"/>
</dbReference>
<evidence type="ECO:0000313" key="2">
    <source>
        <dbReference type="EMBL" id="CFE88450.1"/>
    </source>
</evidence>
<protein>
    <submittedName>
        <fullName evidence="12">Uncharacterized protein</fullName>
    </submittedName>
</protein>
<dbReference type="EMBL" id="CFOE01000668">
    <property type="protein sequence ID" value="CFE44547.1"/>
    <property type="molecule type" value="Genomic_DNA"/>
</dbReference>